<dbReference type="AlphaFoldDB" id="B5G1N5"/>
<feature type="chain" id="PRO_5002830637" evidence="2">
    <location>
        <begin position="23"/>
        <end position="55"/>
    </location>
</feature>
<dbReference type="EMBL" id="DQ215666">
    <property type="protein sequence ID" value="ACH45196.1"/>
    <property type="molecule type" value="mRNA"/>
</dbReference>
<evidence type="ECO:0000313" key="3">
    <source>
        <dbReference type="EMBL" id="ACH45196.1"/>
    </source>
</evidence>
<reference evidence="3" key="1">
    <citation type="journal article" date="2006" name="Proc. Natl. Acad. Sci. U.S.A.">
        <title>A molecular neuroethological approach for identifying and characterizing a cascade of behaviorally regulated genes.</title>
        <authorList>
            <person name="Wada K."/>
            <person name="Howard J.T."/>
            <person name="McConnell P."/>
            <person name="Whitney O."/>
            <person name="Lints T."/>
            <person name="Rivas M.V."/>
            <person name="Horita H."/>
            <person name="Patterson M.A."/>
            <person name="White S.A."/>
            <person name="Scharff C."/>
            <person name="Haesler S."/>
            <person name="Zhao S."/>
            <person name="Sakaguchi H."/>
            <person name="Hagiwara M."/>
            <person name="Shiraki T."/>
            <person name="Hirozane-Kishikawa T."/>
            <person name="Skene P."/>
            <person name="Hayashizaki Y."/>
            <person name="Carninci P."/>
            <person name="Jarvis E.D."/>
        </authorList>
    </citation>
    <scope>NUCLEOTIDE SEQUENCE</scope>
    <source>
        <tissue evidence="3">Whole brain</tissue>
    </source>
</reference>
<accession>B5G1N5</accession>
<evidence type="ECO:0000256" key="1">
    <source>
        <dbReference type="SAM" id="MobiDB-lite"/>
    </source>
</evidence>
<organism evidence="3">
    <name type="scientific">Taeniopygia guttata</name>
    <name type="common">Zebra finch</name>
    <name type="synonym">Poephila guttata</name>
    <dbReference type="NCBI Taxonomy" id="59729"/>
    <lineage>
        <taxon>Eukaryota</taxon>
        <taxon>Metazoa</taxon>
        <taxon>Chordata</taxon>
        <taxon>Craniata</taxon>
        <taxon>Vertebrata</taxon>
        <taxon>Euteleostomi</taxon>
        <taxon>Archelosauria</taxon>
        <taxon>Archosauria</taxon>
        <taxon>Dinosauria</taxon>
        <taxon>Saurischia</taxon>
        <taxon>Theropoda</taxon>
        <taxon>Coelurosauria</taxon>
        <taxon>Aves</taxon>
        <taxon>Neognathae</taxon>
        <taxon>Neoaves</taxon>
        <taxon>Telluraves</taxon>
        <taxon>Australaves</taxon>
        <taxon>Passeriformes</taxon>
        <taxon>Passeroidea</taxon>
        <taxon>Estrildidae</taxon>
        <taxon>Estrildinae</taxon>
        <taxon>Taeniopygia</taxon>
    </lineage>
</organism>
<protein>
    <submittedName>
        <fullName evidence="3">Putative beta-2 microglobulin variant 3</fullName>
    </submittedName>
</protein>
<name>B5G1N5_TAEGU</name>
<sequence length="55" mass="5794">MARSALALGLLALLALLGLGAAAESPKESLRPFTRRGGKGEHPPLFCHRLSPTQD</sequence>
<feature type="region of interest" description="Disordered" evidence="1">
    <location>
        <begin position="23"/>
        <end position="55"/>
    </location>
</feature>
<proteinExistence type="evidence at transcript level"/>
<keyword evidence="2" id="KW-0732">Signal</keyword>
<evidence type="ECO:0000256" key="2">
    <source>
        <dbReference type="SAM" id="SignalP"/>
    </source>
</evidence>
<feature type="signal peptide" evidence="2">
    <location>
        <begin position="1"/>
        <end position="22"/>
    </location>
</feature>